<dbReference type="Proteomes" id="UP000178650">
    <property type="component" value="Unassembled WGS sequence"/>
</dbReference>
<proteinExistence type="predicted"/>
<keyword evidence="2" id="KW-0732">Signal</keyword>
<protein>
    <recommendedName>
        <fullName evidence="3">DUF5667 domain-containing protein</fullName>
    </recommendedName>
</protein>
<keyword evidence="1" id="KW-0175">Coiled coil</keyword>
<dbReference type="InterPro" id="IPR043725">
    <property type="entry name" value="DUF5667"/>
</dbReference>
<sequence length="337" mass="37941">MKKIILIAVIVCLMASFGANAVAEETPDSQATETQISASDLGTSDQNLLPNNPFYFLKEWSRGVQSFFAFGQLKKTELEQKFSNERLLELKKLVEEGKASPDILKKATEKYEQTMAKIKERADTIKEKASKDENVNKFLEKFTNQQVLHEKILQKLEGQVPKDVLQKIKDAREKHLERFKEVMTKLEDNKEKVAEKIKNALQNGDSNNPEVLERIKNKMPDNVKEKLEGIKENVREKVNDKLIEKATEKNGEKNCPAVTKPVADFCKGGIVKVERDSKECAINFSCKIFPANGQKICTTDSDCPQIMSPCIQKDDGTAKCPPAVKCIEGKCVSEKTI</sequence>
<dbReference type="EMBL" id="MHPJ01000015">
    <property type="protein sequence ID" value="OGZ78743.1"/>
    <property type="molecule type" value="Genomic_DNA"/>
</dbReference>
<feature type="coiled-coil region" evidence="1">
    <location>
        <begin position="169"/>
        <end position="203"/>
    </location>
</feature>
<evidence type="ECO:0000256" key="1">
    <source>
        <dbReference type="SAM" id="Coils"/>
    </source>
</evidence>
<dbReference type="STRING" id="1802223.A2358_03000"/>
<comment type="caution">
    <text evidence="4">The sequence shown here is derived from an EMBL/GenBank/DDBJ whole genome shotgun (WGS) entry which is preliminary data.</text>
</comment>
<reference evidence="4 5" key="1">
    <citation type="journal article" date="2016" name="Nat. Commun.">
        <title>Thousands of microbial genomes shed light on interconnected biogeochemical processes in an aquifer system.</title>
        <authorList>
            <person name="Anantharaman K."/>
            <person name="Brown C.T."/>
            <person name="Hug L.A."/>
            <person name="Sharon I."/>
            <person name="Castelle C.J."/>
            <person name="Probst A.J."/>
            <person name="Thomas B.C."/>
            <person name="Singh A."/>
            <person name="Wilkins M.J."/>
            <person name="Karaoz U."/>
            <person name="Brodie E.L."/>
            <person name="Williams K.H."/>
            <person name="Hubbard S.S."/>
            <person name="Banfield J.F."/>
        </authorList>
    </citation>
    <scope>NUCLEOTIDE SEQUENCE [LARGE SCALE GENOMIC DNA]</scope>
</reference>
<accession>A0A1G2IVM0</accession>
<name>A0A1G2IVM0_9BACT</name>
<dbReference type="Pfam" id="PF18915">
    <property type="entry name" value="DUF5667"/>
    <property type="match status" value="1"/>
</dbReference>
<organism evidence="4 5">
    <name type="scientific">Candidatus Staskawiczbacteria bacterium RIFOXYB1_FULL_37_44</name>
    <dbReference type="NCBI Taxonomy" id="1802223"/>
    <lineage>
        <taxon>Bacteria</taxon>
        <taxon>Candidatus Staskawicziibacteriota</taxon>
    </lineage>
</organism>
<gene>
    <name evidence="4" type="ORF">A2358_03000</name>
</gene>
<evidence type="ECO:0000259" key="3">
    <source>
        <dbReference type="Pfam" id="PF18915"/>
    </source>
</evidence>
<dbReference type="AlphaFoldDB" id="A0A1G2IVM0"/>
<feature type="domain" description="DUF5667" evidence="3">
    <location>
        <begin position="48"/>
        <end position="160"/>
    </location>
</feature>
<feature type="chain" id="PRO_5009583284" description="DUF5667 domain-containing protein" evidence="2">
    <location>
        <begin position="22"/>
        <end position="337"/>
    </location>
</feature>
<evidence type="ECO:0000313" key="5">
    <source>
        <dbReference type="Proteomes" id="UP000178650"/>
    </source>
</evidence>
<feature type="signal peptide" evidence="2">
    <location>
        <begin position="1"/>
        <end position="21"/>
    </location>
</feature>
<evidence type="ECO:0000256" key="2">
    <source>
        <dbReference type="SAM" id="SignalP"/>
    </source>
</evidence>
<evidence type="ECO:0000313" key="4">
    <source>
        <dbReference type="EMBL" id="OGZ78743.1"/>
    </source>
</evidence>